<dbReference type="InterPro" id="IPR002035">
    <property type="entry name" value="VWF_A"/>
</dbReference>
<feature type="signal peptide" evidence="2">
    <location>
        <begin position="1"/>
        <end position="21"/>
    </location>
</feature>
<protein>
    <recommendedName>
        <fullName evidence="3">VWFA domain-containing protein</fullName>
    </recommendedName>
</protein>
<dbReference type="PROSITE" id="PS50234">
    <property type="entry name" value="VWFA"/>
    <property type="match status" value="1"/>
</dbReference>
<feature type="region of interest" description="Disordered" evidence="1">
    <location>
        <begin position="35"/>
        <end position="57"/>
    </location>
</feature>
<feature type="chain" id="PRO_5015764619" description="VWFA domain-containing protein" evidence="2">
    <location>
        <begin position="22"/>
        <end position="541"/>
    </location>
</feature>
<dbReference type="OrthoDB" id="239512at2"/>
<name>A0A2S8GI48_9BACT</name>
<evidence type="ECO:0000313" key="4">
    <source>
        <dbReference type="EMBL" id="PQO44125.1"/>
    </source>
</evidence>
<evidence type="ECO:0000313" key="5">
    <source>
        <dbReference type="Proteomes" id="UP000237819"/>
    </source>
</evidence>
<dbReference type="CDD" id="cd00198">
    <property type="entry name" value="vWFA"/>
    <property type="match status" value="1"/>
</dbReference>
<organism evidence="4 5">
    <name type="scientific">Blastopirellula marina</name>
    <dbReference type="NCBI Taxonomy" id="124"/>
    <lineage>
        <taxon>Bacteria</taxon>
        <taxon>Pseudomonadati</taxon>
        <taxon>Planctomycetota</taxon>
        <taxon>Planctomycetia</taxon>
        <taxon>Pirellulales</taxon>
        <taxon>Pirellulaceae</taxon>
        <taxon>Blastopirellula</taxon>
    </lineage>
</organism>
<dbReference type="Gene3D" id="3.40.50.410">
    <property type="entry name" value="von Willebrand factor, type A domain"/>
    <property type="match status" value="1"/>
</dbReference>
<feature type="domain" description="VWFA" evidence="3">
    <location>
        <begin position="116"/>
        <end position="256"/>
    </location>
</feature>
<dbReference type="AlphaFoldDB" id="A0A2S8GI48"/>
<reference evidence="4 5" key="1">
    <citation type="submission" date="2018-02" db="EMBL/GenBank/DDBJ databases">
        <title>Comparative genomes isolates from brazilian mangrove.</title>
        <authorList>
            <person name="Araujo J.E."/>
            <person name="Taketani R.G."/>
            <person name="Silva M.C.P."/>
            <person name="Loureco M.V."/>
            <person name="Andreote F.D."/>
        </authorList>
    </citation>
    <scope>NUCLEOTIDE SEQUENCE [LARGE SCALE GENOMIC DNA]</scope>
    <source>
        <strain evidence="4 5">Nap-Phe MGV</strain>
    </source>
</reference>
<evidence type="ECO:0000256" key="2">
    <source>
        <dbReference type="SAM" id="SignalP"/>
    </source>
</evidence>
<evidence type="ECO:0000259" key="3">
    <source>
        <dbReference type="PROSITE" id="PS50234"/>
    </source>
</evidence>
<dbReference type="InterPro" id="IPR036465">
    <property type="entry name" value="vWFA_dom_sf"/>
</dbReference>
<evidence type="ECO:0000256" key="1">
    <source>
        <dbReference type="SAM" id="MobiDB-lite"/>
    </source>
</evidence>
<accession>A0A2S8GI48</accession>
<dbReference type="SUPFAM" id="SSF53300">
    <property type="entry name" value="vWA-like"/>
    <property type="match status" value="1"/>
</dbReference>
<keyword evidence="2" id="KW-0732">Signal</keyword>
<dbReference type="Proteomes" id="UP000237819">
    <property type="component" value="Unassembled WGS sequence"/>
</dbReference>
<dbReference type="PROSITE" id="PS51257">
    <property type="entry name" value="PROKAR_LIPOPROTEIN"/>
    <property type="match status" value="1"/>
</dbReference>
<gene>
    <name evidence="4" type="ORF">C5Y93_21555</name>
</gene>
<sequence length="541" mass="58095">MPFARCYCWLLLLGLALVVGCDNVGVRNPFAKPAPPAKTVAANPAPAPSPGVQKADPVAARRAREAEARGSMIQTRSMRGGKTAGGGRMEERLDVHDAVSRIGADLKNTIEYQPALIVWMVDTTQSASPLKRGFQEAAAKMYEDLGTSLAGKAADQLTTAVVAIGGAGPQFLIDQPTSDVAAVREQIGKLPSDDSGAEPIFASVDQALDKYGKFQAQNRSVAIVVITDEAGDDQDLVDAVIAKAKPLGVKVHAIGVPAPFGRLAGLMQTAESRRDGKPAIVQGPETRRLQRINIDFTSSGFGSEEIDSGFGPFGLNYLCRSTGGAYLIVRSSALGSWPGNATVYGDEYRRKYPPQFISAEQYQQMISSNKALAALDAVAYMSQGGALTAPATNFQSGDEAALKRSLDMAQRLPARLAPPIDAVYNRLSDGESDRDKITDPRWQASYDLALGRAAAAKARTDGYNQMLALLKGGRKFENESHDTWILEPADSLSEAGSRLEKVRKQAVEALQRVINEHPDTPWAELAKRELETPIGWKWTEA</sequence>
<dbReference type="EMBL" id="PUHZ01000021">
    <property type="protein sequence ID" value="PQO44125.1"/>
    <property type="molecule type" value="Genomic_DNA"/>
</dbReference>
<proteinExistence type="predicted"/>
<dbReference type="RefSeq" id="WP_105337524.1">
    <property type="nucleotide sequence ID" value="NZ_PUHZ01000021.1"/>
</dbReference>
<comment type="caution">
    <text evidence="4">The sequence shown here is derived from an EMBL/GenBank/DDBJ whole genome shotgun (WGS) entry which is preliminary data.</text>
</comment>